<dbReference type="InterPro" id="IPR023393">
    <property type="entry name" value="START-like_dom_sf"/>
</dbReference>
<evidence type="ECO:0000313" key="1">
    <source>
        <dbReference type="EMBL" id="TWP33677.1"/>
    </source>
</evidence>
<dbReference type="EMBL" id="VCQV01000037">
    <property type="protein sequence ID" value="TWP33677.1"/>
    <property type="molecule type" value="Genomic_DNA"/>
</dbReference>
<reference evidence="1 2" key="2">
    <citation type="submission" date="2019-08" db="EMBL/GenBank/DDBJ databases">
        <title>Jejuicoccus antrihumi gen. nov., sp. nov., a new member of the family Dermacoccaceae isolated from a cave.</title>
        <authorList>
            <person name="Schumann P."/>
            <person name="Kim I.S."/>
        </authorList>
    </citation>
    <scope>NUCLEOTIDE SEQUENCE [LARGE SCALE GENOMIC DNA]</scope>
    <source>
        <strain evidence="1 2">C5-26</strain>
    </source>
</reference>
<dbReference type="InterPro" id="IPR019639">
    <property type="entry name" value="DUF2505"/>
</dbReference>
<proteinExistence type="predicted"/>
<comment type="caution">
    <text evidence="1">The sequence shown here is derived from an EMBL/GenBank/DDBJ whole genome shotgun (WGS) entry which is preliminary data.</text>
</comment>
<dbReference type="AlphaFoldDB" id="A0A563DTT6"/>
<keyword evidence="2" id="KW-1185">Reference proteome</keyword>
<accession>A0A563DTT6</accession>
<dbReference type="RefSeq" id="WP_146319908.1">
    <property type="nucleotide sequence ID" value="NZ_VCQV01000037.1"/>
</dbReference>
<sequence>MRISEKWTYAADADQVWAMTTDQTFQDKKCADAGSLSSSASVTEAGETTEIRNEREMLTEGIPDVLKKLIGQTVRVTETQTWSAPDEGGVRTADVDVLIKGQPITMRGKIVMRPEGEATTLTLEANLKAGIPLIGGKLEKAAAPSILDAIHSEQRTGTAYLTT</sequence>
<dbReference type="Proteomes" id="UP000320244">
    <property type="component" value="Unassembled WGS sequence"/>
</dbReference>
<reference evidence="1 2" key="1">
    <citation type="submission" date="2019-05" db="EMBL/GenBank/DDBJ databases">
        <authorList>
            <person name="Lee S.D."/>
        </authorList>
    </citation>
    <scope>NUCLEOTIDE SEQUENCE [LARGE SCALE GENOMIC DNA]</scope>
    <source>
        <strain evidence="1 2">C5-26</strain>
    </source>
</reference>
<dbReference type="Gene3D" id="3.30.530.20">
    <property type="match status" value="1"/>
</dbReference>
<evidence type="ECO:0000313" key="2">
    <source>
        <dbReference type="Proteomes" id="UP000320244"/>
    </source>
</evidence>
<gene>
    <name evidence="1" type="ORF">FGL98_20325</name>
</gene>
<dbReference type="Pfam" id="PF10698">
    <property type="entry name" value="DUF2505"/>
    <property type="match status" value="1"/>
</dbReference>
<organism evidence="1 2">
    <name type="scientific">Leekyejoonella antrihumi</name>
    <dbReference type="NCBI Taxonomy" id="1660198"/>
    <lineage>
        <taxon>Bacteria</taxon>
        <taxon>Bacillati</taxon>
        <taxon>Actinomycetota</taxon>
        <taxon>Actinomycetes</taxon>
        <taxon>Micrococcales</taxon>
        <taxon>Dermacoccaceae</taxon>
        <taxon>Leekyejoonella</taxon>
    </lineage>
</organism>
<dbReference type="OrthoDB" id="3266819at2"/>
<name>A0A563DTT6_9MICO</name>
<protein>
    <submittedName>
        <fullName evidence="1">DUF2505 domain-containing protein</fullName>
    </submittedName>
</protein>